<comment type="catalytic activity">
    <reaction evidence="1">
        <text>Thiol-dependent hydrolysis of ester, thioester, amide, peptide and isopeptide bonds formed by the C-terminal Gly of ubiquitin (a 76-residue protein attached to proteins as an intracellular targeting signal).</text>
        <dbReference type="EC" id="3.4.19.12"/>
    </reaction>
</comment>
<dbReference type="InterPro" id="IPR050164">
    <property type="entry name" value="Peptidase_C19"/>
</dbReference>
<dbReference type="VEuPathDB" id="GiardiaDB:GL50581_732"/>
<evidence type="ECO:0000259" key="7">
    <source>
        <dbReference type="PROSITE" id="PS50235"/>
    </source>
</evidence>
<gene>
    <name evidence="8" type="ORF">DHA2_153917</name>
</gene>
<dbReference type="VEuPathDB" id="GiardiaDB:GL50803_0025809"/>
<sequence length="1349" mass="152576">MGCLYCKLKSFIFLFWRLRHFKKRTEALSISCLPTFMNDIEQPADTHVLWHCCGCGTTLYSPSFIVRGVYCHICWEEKRLLLRTFGPCIWVKQLSCKLDIQIPPSTQSSGSVKQTHEFLYNGLLLSSTFYEICSSDLLNNDVSFVVDIHYSPDPISSSEASQLLSPSMYMPGLTNQGMTCYINVTLQALFSLPKFRYLVITSREGAQNFLTELQTLFTEMLVNALALKTALCSEAIIPSISTTFQALDTQKFISFLSTLLPDINAQGDAQEFILFMFDQLRNTPIESDIHKLFLIEGYKLIERGKKPGVSTDSTSKDIVPQHDLFINVPAPLTGKLDDSLRTLFEKENLTHNNVSQTAVTYTIKKLPDVLIISLQRSIYNPKKAAVEKDMSPIRLSERLDLSKVQGATEFLSDADSKYILVSVITHQGTSGHGHYLAYVLPYLYVPSDQPLSVARASDTESDLLTDETLVGPSCNLSLSDVRCYRISDSHISLVDITRVLSIDNQKKETIYMLFYMRVSAFQHICRSNKYPIEKIYWQQVQKHRSTLKQLTTLSTKQHTRRVSVLSQRLTGVSPDGIITITPTTYELPCFAGLEFLRNWGCAPDWSAVSIYPLFVKNNKILCIQKPLNYSCNITWPIVDIEQKTSSSNCHGEQTLWYFTTQKASYNSQLFFLILYLTKEDIVLIRRLIATVSPDLSLPSCSVLASGCTLLGELITDQATKTNVASLAKRTFIRYVLEVCHQSSPDSSNEKLMAELDLRLYYKRSQDHQLSPMERQTEPVASGMLYLGLDPSNPVSEASGSCIDRAPSFKEFIYEVNDRVELSLEPLELETCPPVGMHALKLAGLFMMPLSRAVVQQIPLYLEYVNKYPSTHYTLEVTPCSDLFPSIKVMVSPKCTLEEISHDLYTKIVEQPLVRIIEYGTKICVATINFKEVIDFLQIDLPECLRGESCALNIYKHDAYIHEKVSTPADEHVAFLSESSRARSIDFQGKSDVLRMIGLFTINERSCVSTNQLFVNPVQRGLTTIEDILPKKADPSKLLDSGIFSLSPTSLRKRFCFGPGAQQTRQSYIGPHASSEPCVDARTIRLKYAFSRVLYSRIASVRPVRVLLVVHNLPMADLIMPMPREQGWQNIKILMAQLRDFLYALFHYQERHEYTYILSLADVNGCICSFLEDLSLSLLTVRGNPININGILRCDVCEKRPNTILYYKTETEGYTGIGQVLTIDREDPEAVISALRVSHEYASLFLATSKRSPNMQVTLNGYNPHARLLWAPQNMYSTFQDELLLASQNMTGTMLFKTEHSIISDTNSKDKVCEKVEIWTCRLQHKFSEVIPGDDRLLLAHARAQKGPNL</sequence>
<evidence type="ECO:0000256" key="4">
    <source>
        <dbReference type="ARBA" id="ARBA00022786"/>
    </source>
</evidence>
<dbReference type="SUPFAM" id="SSF54001">
    <property type="entry name" value="Cysteine proteinases"/>
    <property type="match status" value="1"/>
</dbReference>
<dbReference type="GO" id="GO:0004843">
    <property type="term" value="F:cysteine-type deubiquitinase activity"/>
    <property type="evidence" value="ECO:0007669"/>
    <property type="project" value="UniProtKB-EC"/>
</dbReference>
<evidence type="ECO:0000256" key="5">
    <source>
        <dbReference type="ARBA" id="ARBA00022801"/>
    </source>
</evidence>
<protein>
    <recommendedName>
        <fullName evidence="2">ubiquitinyl hydrolase 1</fullName>
        <ecNumber evidence="2">3.4.19.12</ecNumber>
    </recommendedName>
</protein>
<dbReference type="EC" id="3.4.19.12" evidence="2"/>
<keyword evidence="3" id="KW-0645">Protease</keyword>
<feature type="domain" description="USP" evidence="7">
    <location>
        <begin position="171"/>
        <end position="518"/>
    </location>
</feature>
<evidence type="ECO:0000256" key="3">
    <source>
        <dbReference type="ARBA" id="ARBA00022670"/>
    </source>
</evidence>
<evidence type="ECO:0000256" key="6">
    <source>
        <dbReference type="ARBA" id="ARBA00022807"/>
    </source>
</evidence>
<dbReference type="GO" id="GO:0016579">
    <property type="term" value="P:protein deubiquitination"/>
    <property type="evidence" value="ECO:0007669"/>
    <property type="project" value="InterPro"/>
</dbReference>
<dbReference type="CDD" id="cd02257">
    <property type="entry name" value="Peptidase_C19"/>
    <property type="match status" value="1"/>
</dbReference>
<dbReference type="EMBL" id="AHGT01000095">
    <property type="protein sequence ID" value="ESU35180.1"/>
    <property type="molecule type" value="Genomic_DNA"/>
</dbReference>
<dbReference type="PANTHER" id="PTHR24006">
    <property type="entry name" value="UBIQUITIN CARBOXYL-TERMINAL HYDROLASE"/>
    <property type="match status" value="1"/>
</dbReference>
<dbReference type="VEuPathDB" id="GiardiaDB:DHA2_153917"/>
<dbReference type="GO" id="GO:0006508">
    <property type="term" value="P:proteolysis"/>
    <property type="evidence" value="ECO:0007669"/>
    <property type="project" value="UniProtKB-KW"/>
</dbReference>
<dbReference type="InterPro" id="IPR028889">
    <property type="entry name" value="USP"/>
</dbReference>
<dbReference type="VEuPathDB" id="GiardiaDB:QR46_0016"/>
<evidence type="ECO:0000256" key="2">
    <source>
        <dbReference type="ARBA" id="ARBA00012759"/>
    </source>
</evidence>
<dbReference type="InterPro" id="IPR001394">
    <property type="entry name" value="Peptidase_C19_UCH"/>
</dbReference>
<comment type="caution">
    <text evidence="8">The sequence shown here is derived from an EMBL/GenBank/DDBJ whole genome shotgun (WGS) entry which is preliminary data.</text>
</comment>
<dbReference type="PANTHER" id="PTHR24006:SF687">
    <property type="entry name" value="UBIQUITIN CARBOXYL-TERMINAL HYDROLASE 10"/>
    <property type="match status" value="1"/>
</dbReference>
<dbReference type="GO" id="GO:0005634">
    <property type="term" value="C:nucleus"/>
    <property type="evidence" value="ECO:0007669"/>
    <property type="project" value="TreeGrafter"/>
</dbReference>
<evidence type="ECO:0000256" key="1">
    <source>
        <dbReference type="ARBA" id="ARBA00000707"/>
    </source>
</evidence>
<dbReference type="PROSITE" id="PS00972">
    <property type="entry name" value="USP_1"/>
    <property type="match status" value="1"/>
</dbReference>
<accession>V6TEA3</accession>
<name>V6TEA3_GIAIN</name>
<evidence type="ECO:0000313" key="8">
    <source>
        <dbReference type="EMBL" id="ESU35180.1"/>
    </source>
</evidence>
<keyword evidence="6" id="KW-0788">Thiol protease</keyword>
<dbReference type="PROSITE" id="PS50235">
    <property type="entry name" value="USP_3"/>
    <property type="match status" value="1"/>
</dbReference>
<dbReference type="InterPro" id="IPR038765">
    <property type="entry name" value="Papain-like_cys_pep_sf"/>
</dbReference>
<proteinExistence type="predicted"/>
<keyword evidence="4" id="KW-0833">Ubl conjugation pathway</keyword>
<dbReference type="Pfam" id="PF00443">
    <property type="entry name" value="UCH"/>
    <property type="match status" value="1"/>
</dbReference>
<evidence type="ECO:0000313" key="9">
    <source>
        <dbReference type="Proteomes" id="UP000018320"/>
    </source>
</evidence>
<keyword evidence="5 8" id="KW-0378">Hydrolase</keyword>
<reference evidence="8 9" key="2">
    <citation type="journal article" date="2013" name="Genome Biol. Evol.">
        <title>Genome sequencing of Giardia lamblia genotypes A2 and B isolates (DH and GS) and comparative analysis with the genomes of genotypes A1 and E (WB and Pig).</title>
        <authorList>
            <person name="Adam R.D."/>
            <person name="Dahlstrom E.W."/>
            <person name="Martens C.A."/>
            <person name="Bruno D.P."/>
            <person name="Barbian K.D."/>
            <person name="Ricklefs S.M."/>
            <person name="Hernandez M.M."/>
            <person name="Narla N.P."/>
            <person name="Patel R.B."/>
            <person name="Porcella S.F."/>
            <person name="Nash T.E."/>
        </authorList>
    </citation>
    <scope>NUCLEOTIDE SEQUENCE [LARGE SCALE GENOMIC DNA]</scope>
    <source>
        <strain evidence="8 9">DH</strain>
    </source>
</reference>
<dbReference type="GO" id="GO:0005829">
    <property type="term" value="C:cytosol"/>
    <property type="evidence" value="ECO:0007669"/>
    <property type="project" value="TreeGrafter"/>
</dbReference>
<dbReference type="Proteomes" id="UP000018320">
    <property type="component" value="Unassembled WGS sequence"/>
</dbReference>
<dbReference type="PROSITE" id="PS00973">
    <property type="entry name" value="USP_2"/>
    <property type="match status" value="1"/>
</dbReference>
<organism evidence="8 9">
    <name type="scientific">Giardia intestinalis</name>
    <name type="common">Giardia lamblia</name>
    <dbReference type="NCBI Taxonomy" id="5741"/>
    <lineage>
        <taxon>Eukaryota</taxon>
        <taxon>Metamonada</taxon>
        <taxon>Diplomonadida</taxon>
        <taxon>Hexamitidae</taxon>
        <taxon>Giardiinae</taxon>
        <taxon>Giardia</taxon>
    </lineage>
</organism>
<dbReference type="Gene3D" id="3.90.70.10">
    <property type="entry name" value="Cysteine proteinases"/>
    <property type="match status" value="1"/>
</dbReference>
<reference evidence="9" key="1">
    <citation type="submission" date="2012-02" db="EMBL/GenBank/DDBJ databases">
        <title>Genome sequencing of Giardia lamblia Genotypes A2 and B isolates (DH and GS) and comparative analysis with the genomes of Genotypes A1 and E (WB and Pig).</title>
        <authorList>
            <person name="Adam R."/>
            <person name="Dahlstrom E."/>
            <person name="Martens C."/>
            <person name="Bruno D."/>
            <person name="Barbian K."/>
            <person name="Porcella S.F."/>
            <person name="Nash T."/>
        </authorList>
    </citation>
    <scope>NUCLEOTIDE SEQUENCE</scope>
    <source>
        <strain evidence="9">DH</strain>
    </source>
</reference>
<dbReference type="InterPro" id="IPR018200">
    <property type="entry name" value="USP_CS"/>
</dbReference>